<dbReference type="Gene3D" id="3.30.420.40">
    <property type="match status" value="2"/>
</dbReference>
<keyword evidence="8" id="KW-1185">Reference proteome</keyword>
<organism evidence="7 8">
    <name type="scientific">Micromonospora costi</name>
    <dbReference type="NCBI Taxonomy" id="1530042"/>
    <lineage>
        <taxon>Bacteria</taxon>
        <taxon>Bacillati</taxon>
        <taxon>Actinomycetota</taxon>
        <taxon>Actinomycetes</taxon>
        <taxon>Micromonosporales</taxon>
        <taxon>Micromonosporaceae</taxon>
        <taxon>Micromonospora</taxon>
    </lineage>
</organism>
<comment type="similarity">
    <text evidence="1 4">Belongs to the FGGY kinase family.</text>
</comment>
<evidence type="ECO:0000313" key="8">
    <source>
        <dbReference type="Proteomes" id="UP000279968"/>
    </source>
</evidence>
<keyword evidence="3 4" id="KW-0418">Kinase</keyword>
<dbReference type="EMBL" id="RBAN01000001">
    <property type="protein sequence ID" value="RKN58215.1"/>
    <property type="molecule type" value="Genomic_DNA"/>
</dbReference>
<dbReference type="PANTHER" id="PTHR43095:SF2">
    <property type="entry name" value="GLUCONOKINASE"/>
    <property type="match status" value="1"/>
</dbReference>
<evidence type="ECO:0000313" key="7">
    <source>
        <dbReference type="EMBL" id="RKN58215.1"/>
    </source>
</evidence>
<dbReference type="CDD" id="cd07770">
    <property type="entry name" value="ASKHA_NBD_FGGY_GntK"/>
    <property type="match status" value="1"/>
</dbReference>
<name>A0A3B0ACE6_9ACTN</name>
<feature type="domain" description="Carbohydrate kinase FGGY C-terminal" evidence="6">
    <location>
        <begin position="298"/>
        <end position="485"/>
    </location>
</feature>
<dbReference type="RefSeq" id="WP_120778388.1">
    <property type="nucleotide sequence ID" value="NZ_JBHLUP010000009.1"/>
</dbReference>
<dbReference type="Pfam" id="PF02782">
    <property type="entry name" value="FGGY_C"/>
    <property type="match status" value="1"/>
</dbReference>
<dbReference type="InterPro" id="IPR018485">
    <property type="entry name" value="FGGY_C"/>
</dbReference>
<feature type="domain" description="Carbohydrate kinase FGGY N-terminal" evidence="5">
    <location>
        <begin position="48"/>
        <end position="288"/>
    </location>
</feature>
<dbReference type="PROSITE" id="PS00933">
    <property type="entry name" value="FGGY_KINASES_1"/>
    <property type="match status" value="1"/>
</dbReference>
<dbReference type="OrthoDB" id="9782710at2"/>
<dbReference type="Pfam" id="PF00370">
    <property type="entry name" value="FGGY_N"/>
    <property type="match status" value="1"/>
</dbReference>
<dbReference type="InterPro" id="IPR018484">
    <property type="entry name" value="FGGY_N"/>
</dbReference>
<sequence length="554" mass="58077">MTALRRVIAVQVRARLGNVSRRRVAPPATPGAKGVSVVAGTGRSPAVVVGVDIGTTSTKAVAYDTRGQLLASATAGYPLDEPQPGYAVQDPYRILDAVRETVRATVADLDRPVAGLSFATAMHSLIGLDADGEPLTPSVTWADSRASRQAERLRAVPSGLALHRRTGTPVHPMAPLPKLLWFAEQEPVLFERVVHWVGIKDWVLLRLCGLLVTDHSVASGTGLMDIHTLTWDTEALAIAGITTEQLPRLVSTTAVLPRLTPEAAAATGLPERTPVVVGAGDGPLANLGLGAVHPGMVACSIGTSGAMRVVVERPGVDPLGGVFCYALTERRWVVGGAINNGGIVLRWAGDALAPELGEQAEEDLVALAARAPVGSGGLIMLPYLLSERAPHWSALPRAAYVGLTHGHRREHLVRSAMEGVCQQLALVLASVRSAGNEVREIRASGGFARSGLWRQILADALGVPVSFPAGTEGSSFGAALLGMQALGLISSIDVAADLVRIEEVIRPDPAASATYATLLPLFAELYDALVPTFTSLRRLAPGLPPEPIPEPPPM</sequence>
<dbReference type="SUPFAM" id="SSF53067">
    <property type="entry name" value="Actin-like ATPase domain"/>
    <property type="match status" value="2"/>
</dbReference>
<dbReference type="InterPro" id="IPR018483">
    <property type="entry name" value="Carb_kinase_FGGY_CS"/>
</dbReference>
<protein>
    <submittedName>
        <fullName evidence="7">Carbohydrate kinase</fullName>
    </submittedName>
</protein>
<evidence type="ECO:0000259" key="5">
    <source>
        <dbReference type="Pfam" id="PF00370"/>
    </source>
</evidence>
<accession>A0A3B0ACE6</accession>
<dbReference type="GO" id="GO:0016773">
    <property type="term" value="F:phosphotransferase activity, alcohol group as acceptor"/>
    <property type="evidence" value="ECO:0007669"/>
    <property type="project" value="InterPro"/>
</dbReference>
<dbReference type="PIRSF" id="PIRSF000538">
    <property type="entry name" value="GlpK"/>
    <property type="match status" value="1"/>
</dbReference>
<evidence type="ECO:0000256" key="4">
    <source>
        <dbReference type="RuleBase" id="RU003733"/>
    </source>
</evidence>
<dbReference type="AlphaFoldDB" id="A0A3B0ACE6"/>
<dbReference type="GO" id="GO:0016301">
    <property type="term" value="F:kinase activity"/>
    <property type="evidence" value="ECO:0007669"/>
    <property type="project" value="UniProtKB-KW"/>
</dbReference>
<dbReference type="InterPro" id="IPR050406">
    <property type="entry name" value="FGGY_Carb_Kinase"/>
</dbReference>
<dbReference type="InterPro" id="IPR000577">
    <property type="entry name" value="Carb_kinase_FGGY"/>
</dbReference>
<reference evidence="7 8" key="1">
    <citation type="journal article" date="2015" name="Int. J. Syst. Evol. Microbiol.">
        <title>Micromonospora costi sp. nov., isolated from a leaf of Costus speciosus.</title>
        <authorList>
            <person name="Thawai C."/>
        </authorList>
    </citation>
    <scope>NUCLEOTIDE SEQUENCE [LARGE SCALE GENOMIC DNA]</scope>
    <source>
        <strain evidence="7 8">CS1-12</strain>
    </source>
</reference>
<dbReference type="GO" id="GO:0005975">
    <property type="term" value="P:carbohydrate metabolic process"/>
    <property type="evidence" value="ECO:0007669"/>
    <property type="project" value="InterPro"/>
</dbReference>
<evidence type="ECO:0000256" key="1">
    <source>
        <dbReference type="ARBA" id="ARBA00009156"/>
    </source>
</evidence>
<dbReference type="InterPro" id="IPR043129">
    <property type="entry name" value="ATPase_NBD"/>
</dbReference>
<keyword evidence="2 4" id="KW-0808">Transferase</keyword>
<gene>
    <name evidence="7" type="ORF">D7193_06405</name>
</gene>
<dbReference type="PANTHER" id="PTHR43095">
    <property type="entry name" value="SUGAR KINASE"/>
    <property type="match status" value="1"/>
</dbReference>
<dbReference type="Proteomes" id="UP000279968">
    <property type="component" value="Unassembled WGS sequence"/>
</dbReference>
<evidence type="ECO:0000259" key="6">
    <source>
        <dbReference type="Pfam" id="PF02782"/>
    </source>
</evidence>
<evidence type="ECO:0000256" key="2">
    <source>
        <dbReference type="ARBA" id="ARBA00022679"/>
    </source>
</evidence>
<proteinExistence type="inferred from homology"/>
<evidence type="ECO:0000256" key="3">
    <source>
        <dbReference type="ARBA" id="ARBA00022777"/>
    </source>
</evidence>
<comment type="caution">
    <text evidence="7">The sequence shown here is derived from an EMBL/GenBank/DDBJ whole genome shotgun (WGS) entry which is preliminary data.</text>
</comment>
<dbReference type="PROSITE" id="PS00445">
    <property type="entry name" value="FGGY_KINASES_2"/>
    <property type="match status" value="1"/>
</dbReference>